<gene>
    <name evidence="7" type="ORF">J2S01_002382</name>
</gene>
<keyword evidence="4" id="KW-0808">Transferase</keyword>
<dbReference type="Pfam" id="PF00359">
    <property type="entry name" value="PTS_EIIA_2"/>
    <property type="match status" value="1"/>
</dbReference>
<dbReference type="EMBL" id="JAUSUE010000019">
    <property type="protein sequence ID" value="MDQ0204650.1"/>
    <property type="molecule type" value="Genomic_DNA"/>
</dbReference>
<dbReference type="InterPro" id="IPR051541">
    <property type="entry name" value="PTS_SugarTrans_NitroReg"/>
</dbReference>
<dbReference type="PROSITE" id="PS00372">
    <property type="entry name" value="PTS_EIIA_TYPE_2_HIS"/>
    <property type="match status" value="1"/>
</dbReference>
<name>A0ABT9Y9Y3_9FIRM</name>
<dbReference type="SUPFAM" id="SSF55804">
    <property type="entry name" value="Phoshotransferase/anion transport protein"/>
    <property type="match status" value="1"/>
</dbReference>
<evidence type="ECO:0000313" key="7">
    <source>
        <dbReference type="EMBL" id="MDQ0204650.1"/>
    </source>
</evidence>
<dbReference type="PANTHER" id="PTHR47738">
    <property type="entry name" value="PTS SYSTEM FRUCTOSE-LIKE EIIA COMPONENT-RELATED"/>
    <property type="match status" value="1"/>
</dbReference>
<sequence>MIKQNLIFINQPFRNRSEVISFIASKADEANLLTDQHEFIKTVLRRESEISTSIGYAIAIPHGKTDAVKEAFIAYATVKKPFEWDSDTKDRVKAIFLIGVPKKNTDKLHLKAISEVSKKLINDEFRKKLFDCETNEDAFSLLNSINREF</sequence>
<comment type="caution">
    <text evidence="7">The sequence shown here is derived from an EMBL/GenBank/DDBJ whole genome shotgun (WGS) entry which is preliminary data.</text>
</comment>
<evidence type="ECO:0000256" key="2">
    <source>
        <dbReference type="ARBA" id="ARBA00022553"/>
    </source>
</evidence>
<keyword evidence="2" id="KW-0597">Phosphoprotein</keyword>
<keyword evidence="1" id="KW-0813">Transport</keyword>
<dbReference type="CDD" id="cd00211">
    <property type="entry name" value="PTS_IIA_fru"/>
    <property type="match status" value="1"/>
</dbReference>
<dbReference type="Gene3D" id="3.40.930.10">
    <property type="entry name" value="Mannitol-specific EII, Chain A"/>
    <property type="match status" value="1"/>
</dbReference>
<reference evidence="7 8" key="1">
    <citation type="submission" date="2023-07" db="EMBL/GenBank/DDBJ databases">
        <title>Genomic Encyclopedia of Type Strains, Phase IV (KMG-IV): sequencing the most valuable type-strain genomes for metagenomic binning, comparative biology and taxonomic classification.</title>
        <authorList>
            <person name="Goeker M."/>
        </authorList>
    </citation>
    <scope>NUCLEOTIDE SEQUENCE [LARGE SCALE GENOMIC DNA]</scope>
    <source>
        <strain evidence="7 8">DSM 16980</strain>
    </source>
</reference>
<proteinExistence type="predicted"/>
<dbReference type="RefSeq" id="WP_307224954.1">
    <property type="nucleotide sequence ID" value="NZ_CP116940.1"/>
</dbReference>
<keyword evidence="8" id="KW-1185">Reference proteome</keyword>
<evidence type="ECO:0000256" key="4">
    <source>
        <dbReference type="ARBA" id="ARBA00022679"/>
    </source>
</evidence>
<keyword evidence="5" id="KW-0598">Phosphotransferase system</keyword>
<dbReference type="NCBIfam" id="TIGR00848">
    <property type="entry name" value="fruA"/>
    <property type="match status" value="1"/>
</dbReference>
<accession>A0ABT9Y9Y3</accession>
<evidence type="ECO:0000256" key="3">
    <source>
        <dbReference type="ARBA" id="ARBA00022597"/>
    </source>
</evidence>
<protein>
    <submittedName>
        <fullName evidence="7">PTS system fructose-specific IIA component</fullName>
    </submittedName>
</protein>
<evidence type="ECO:0000313" key="8">
    <source>
        <dbReference type="Proteomes" id="UP001239167"/>
    </source>
</evidence>
<dbReference type="InterPro" id="IPR004715">
    <property type="entry name" value="PTS_IIA_fruc"/>
</dbReference>
<feature type="domain" description="PTS EIIA type-2" evidence="6">
    <location>
        <begin position="1"/>
        <end position="145"/>
    </location>
</feature>
<keyword evidence="3" id="KW-0762">Sugar transport</keyword>
<dbReference type="Proteomes" id="UP001239167">
    <property type="component" value="Unassembled WGS sequence"/>
</dbReference>
<evidence type="ECO:0000256" key="1">
    <source>
        <dbReference type="ARBA" id="ARBA00022448"/>
    </source>
</evidence>
<organism evidence="7 8">
    <name type="scientific">Pectinatus haikarae</name>
    <dbReference type="NCBI Taxonomy" id="349096"/>
    <lineage>
        <taxon>Bacteria</taxon>
        <taxon>Bacillati</taxon>
        <taxon>Bacillota</taxon>
        <taxon>Negativicutes</taxon>
        <taxon>Selenomonadales</taxon>
        <taxon>Selenomonadaceae</taxon>
        <taxon>Pectinatus</taxon>
    </lineage>
</organism>
<evidence type="ECO:0000259" key="6">
    <source>
        <dbReference type="PROSITE" id="PS51094"/>
    </source>
</evidence>
<dbReference type="InterPro" id="IPR002178">
    <property type="entry name" value="PTS_EIIA_type-2_dom"/>
</dbReference>
<dbReference type="PROSITE" id="PS51094">
    <property type="entry name" value="PTS_EIIA_TYPE_2"/>
    <property type="match status" value="1"/>
</dbReference>
<dbReference type="InterPro" id="IPR016152">
    <property type="entry name" value="PTrfase/Anion_transptr"/>
</dbReference>
<evidence type="ECO:0000256" key="5">
    <source>
        <dbReference type="ARBA" id="ARBA00022683"/>
    </source>
</evidence>